<protein>
    <submittedName>
        <fullName evidence="1">Uncharacterized protein</fullName>
    </submittedName>
</protein>
<name>A0A9X3AEN5_9PSEU</name>
<comment type="caution">
    <text evidence="1">The sequence shown here is derived from an EMBL/GenBank/DDBJ whole genome shotgun (WGS) entry which is preliminary data.</text>
</comment>
<dbReference type="Proteomes" id="UP001141259">
    <property type="component" value="Unassembled WGS sequence"/>
</dbReference>
<evidence type="ECO:0000313" key="2">
    <source>
        <dbReference type="Proteomes" id="UP001141259"/>
    </source>
</evidence>
<gene>
    <name evidence="1" type="ORF">NZH93_11660</name>
</gene>
<dbReference type="AlphaFoldDB" id="A0A9X3AEN5"/>
<dbReference type="EMBL" id="JANYMP010000004">
    <property type="protein sequence ID" value="MCS7477512.1"/>
    <property type="molecule type" value="Genomic_DNA"/>
</dbReference>
<dbReference type="RefSeq" id="WP_259623010.1">
    <property type="nucleotide sequence ID" value="NZ_JANYMP010000004.1"/>
</dbReference>
<keyword evidence="2" id="KW-1185">Reference proteome</keyword>
<sequence>MITQPFNGKLLTRALAVADPFLKSEFEKLGDEVVESMTKAVAGLPSTAGPA</sequence>
<proteinExistence type="predicted"/>
<evidence type="ECO:0000313" key="1">
    <source>
        <dbReference type="EMBL" id="MCS7477512.1"/>
    </source>
</evidence>
<reference evidence="1" key="1">
    <citation type="submission" date="2022-08" db="EMBL/GenBank/DDBJ databases">
        <authorList>
            <person name="Tistechok S."/>
            <person name="Samborskyy M."/>
            <person name="Roman I."/>
        </authorList>
    </citation>
    <scope>NUCLEOTIDE SEQUENCE</scope>
    <source>
        <strain evidence="1">DSM 103496</strain>
    </source>
</reference>
<accession>A0A9X3AEN5</accession>
<organism evidence="1 2">
    <name type="scientific">Umezawaea endophytica</name>
    <dbReference type="NCBI Taxonomy" id="1654476"/>
    <lineage>
        <taxon>Bacteria</taxon>
        <taxon>Bacillati</taxon>
        <taxon>Actinomycetota</taxon>
        <taxon>Actinomycetes</taxon>
        <taxon>Pseudonocardiales</taxon>
        <taxon>Pseudonocardiaceae</taxon>
        <taxon>Umezawaea</taxon>
    </lineage>
</organism>